<dbReference type="InterPro" id="IPR018511">
    <property type="entry name" value="Hemolysin-typ_Ca-bd_CS"/>
</dbReference>
<dbReference type="RefSeq" id="WP_210300910.1">
    <property type="nucleotide sequence ID" value="NZ_JACIEC010000014.1"/>
</dbReference>
<dbReference type="PROSITE" id="PS00330">
    <property type="entry name" value="HEMOLYSIN_CALCIUM"/>
    <property type="match status" value="1"/>
</dbReference>
<evidence type="ECO:0000313" key="1">
    <source>
        <dbReference type="EMBL" id="MBB4145960.1"/>
    </source>
</evidence>
<dbReference type="Proteomes" id="UP000519897">
    <property type="component" value="Unassembled WGS sequence"/>
</dbReference>
<sequence>NAGAGTADRLVLTATADLDTAAKGAKYTNFEVLQVEDGITGNVDNIAGITAIRINDAGAATTINNLNATQAGAITVLAGNATGAITIGVKGADTVGQIDTVKIDANDGATTVGTIALGQLKAVGVENLELTATDNITVASLVDSASVSSVVLKGAGTINITTGALATVNTHIDGSAATGVQTIDASGFATNGIKITTGSAADTITGSAQADNITSGTGNDTLFGRAGADTIVGGDGNDTIQGDGVGVAAVTTAVAEVQTVTVGNTADAGGDNIVTFAGVDVGIADNATAAQVAAAIAAAQAAIKAANANISTVTANGADVVVTYTNTSGDVSNFSVADKGGSSGLLFSGVSETTKGVTTAAATISAGGDAAGVDILTGGAGNDAFRFVAGTSHDTVTDIITDLNLGTNDAAGQVDTLVFQNLNGTASVITLASGDQSNVTAAGSLTLAAGLVANAAQADGATVQFTYGANTYVFHNVDGNGTFNAAADILVRVTGVTGTLDASDIVLV</sequence>
<accession>A0A7W6PS60</accession>
<dbReference type="AlphaFoldDB" id="A0A7W6PS60"/>
<dbReference type="Gene3D" id="2.150.10.10">
    <property type="entry name" value="Serralysin-like metalloprotease, C-terminal"/>
    <property type="match status" value="1"/>
</dbReference>
<dbReference type="EMBL" id="JACIEC010000014">
    <property type="protein sequence ID" value="MBB4145960.1"/>
    <property type="molecule type" value="Genomic_DNA"/>
</dbReference>
<dbReference type="Pfam" id="PF00353">
    <property type="entry name" value="HemolysinCabind"/>
    <property type="match status" value="2"/>
</dbReference>
<name>A0A7W6PS60_9HYPH</name>
<dbReference type="InterPro" id="IPR011049">
    <property type="entry name" value="Serralysin-like_metalloprot_C"/>
</dbReference>
<reference evidence="1 2" key="1">
    <citation type="submission" date="2020-08" db="EMBL/GenBank/DDBJ databases">
        <title>Genomic Encyclopedia of Type Strains, Phase IV (KMG-IV): sequencing the most valuable type-strain genomes for metagenomic binning, comparative biology and taxonomic classification.</title>
        <authorList>
            <person name="Goeker M."/>
        </authorList>
    </citation>
    <scope>NUCLEOTIDE SEQUENCE [LARGE SCALE GENOMIC DNA]</scope>
    <source>
        <strain evidence="1 2">DSM 29514</strain>
    </source>
</reference>
<evidence type="ECO:0008006" key="3">
    <source>
        <dbReference type="Google" id="ProtNLM"/>
    </source>
</evidence>
<dbReference type="InterPro" id="IPR001343">
    <property type="entry name" value="Hemolysn_Ca-bd"/>
</dbReference>
<dbReference type="PRINTS" id="PR00313">
    <property type="entry name" value="CABNDNGRPT"/>
</dbReference>
<organism evidence="1 2">
    <name type="scientific">Rhizobium rhizoryzae</name>
    <dbReference type="NCBI Taxonomy" id="451876"/>
    <lineage>
        <taxon>Bacteria</taxon>
        <taxon>Pseudomonadati</taxon>
        <taxon>Pseudomonadota</taxon>
        <taxon>Alphaproteobacteria</taxon>
        <taxon>Hyphomicrobiales</taxon>
        <taxon>Rhizobiaceae</taxon>
        <taxon>Rhizobium/Agrobacterium group</taxon>
        <taxon>Rhizobium</taxon>
    </lineage>
</organism>
<dbReference type="GO" id="GO:0005509">
    <property type="term" value="F:calcium ion binding"/>
    <property type="evidence" value="ECO:0007669"/>
    <property type="project" value="InterPro"/>
</dbReference>
<keyword evidence="2" id="KW-1185">Reference proteome</keyword>
<gene>
    <name evidence="1" type="ORF">GGQ72_004526</name>
</gene>
<feature type="non-terminal residue" evidence="1">
    <location>
        <position position="1"/>
    </location>
</feature>
<protein>
    <recommendedName>
        <fullName evidence="3">Calcium-binding protein</fullName>
    </recommendedName>
</protein>
<comment type="caution">
    <text evidence="1">The sequence shown here is derived from an EMBL/GenBank/DDBJ whole genome shotgun (WGS) entry which is preliminary data.</text>
</comment>
<dbReference type="SUPFAM" id="SSF51120">
    <property type="entry name" value="beta-Roll"/>
    <property type="match status" value="1"/>
</dbReference>
<evidence type="ECO:0000313" key="2">
    <source>
        <dbReference type="Proteomes" id="UP000519897"/>
    </source>
</evidence>
<proteinExistence type="predicted"/>